<dbReference type="SMART" id="SM00421">
    <property type="entry name" value="HTH_LUXR"/>
    <property type="match status" value="1"/>
</dbReference>
<dbReference type="InterPro" id="IPR016032">
    <property type="entry name" value="Sig_transdc_resp-reg_C-effctor"/>
</dbReference>
<dbReference type="EMBL" id="SOAM01000001">
    <property type="protein sequence ID" value="TDS79533.1"/>
    <property type="molecule type" value="Genomic_DNA"/>
</dbReference>
<dbReference type="GO" id="GO:0006355">
    <property type="term" value="P:regulation of DNA-templated transcription"/>
    <property type="evidence" value="ECO:0007669"/>
    <property type="project" value="InterPro"/>
</dbReference>
<keyword evidence="6" id="KW-1185">Reference proteome</keyword>
<accession>A0A4R7FPB2</accession>
<dbReference type="Pfam" id="PF25873">
    <property type="entry name" value="WHD_MalT"/>
    <property type="match status" value="1"/>
</dbReference>
<dbReference type="Gene3D" id="3.40.50.300">
    <property type="entry name" value="P-loop containing nucleotide triphosphate hydrolases"/>
    <property type="match status" value="1"/>
</dbReference>
<dbReference type="OrthoDB" id="134985at2"/>
<dbReference type="PROSITE" id="PS50043">
    <property type="entry name" value="HTH_LUXR_2"/>
    <property type="match status" value="1"/>
</dbReference>
<dbReference type="PRINTS" id="PR00038">
    <property type="entry name" value="HTHLUXR"/>
</dbReference>
<name>A0A4R7FPB2_9MICO</name>
<proteinExistence type="predicted"/>
<sequence length="877" mass="91501">MTSSSVADAQRELVRRTGAPAAKLAPPVLPMSTIDRPRLSRALTRAVRRAPLTVVRGPAGAGKTVLAARWAAEASARTPVAWLGLDPYDDDPVEFWAEALQALHAAGVLADQPLPLPLDGLPRGLVPELAGQLAARERPAVLVLDGADVLSDPAVVGGLDLLVRTAGRGLRLVLCSRAEPQLPLHRYRLAGTVEVIDQDRLRCTSDETRTLLGALGLPAGRDTAEALCAETRGWVTGIRLAAGPLSRAPTAADPAVSLAREGGAIAEYLSAEVIDPLPGPVRQLLLRAAVPDEPWPDLLADLSATPRPGGVLRSLVRAAAFVEETPGTAGGYRLHPLLRETLLGRLAAEQPDEVPGLHRRCAVWCAEHGRLPEAVEHALAAEDRDLVARLLLDGLAAPRWLAHGTDDLWDRTAGLLADREGPDGAVLRAAAAVADGRDPDPDDLAAAASGGSDGDRPRLRASAALTCLTEATRRGAGGSVDAAAVEPLIRALPSDEQRDAAAVLRVDAAVAALRSGESADRLRAGLRTAATAARVAGASAAQSLATADLAVLEALDGDLARALRSAAESDALADAGGGPLRSAAATAAGSALQQRFLLAAAAEWSARAGRRPGAATDATAPALAVLVSRTHRLHRDYDDASGPLRPWLREPGTPAWAREHVVGEAVRLAIARREYAEATALLDELGDGGRRARLAARIALSSGAAATPLSEEPDAGAGPTAQVEALLLRATWLLATGRERAAVESLLAALDRARDEVLRLPFFDAPPPARRALRTVPALRTAAAWLDPAARVPPRSAPRAGADPPAPATASAAVEELSARETEVLRHLADLLSTEEIAATMFVSVNTVRTHIRSILRKLGVARRNDAVRRARALGLL</sequence>
<gene>
    <name evidence="5" type="ORF">CLV52_0064</name>
</gene>
<dbReference type="AlphaFoldDB" id="A0A4R7FPB2"/>
<feature type="domain" description="HTH luxR-type" evidence="4">
    <location>
        <begin position="810"/>
        <end position="875"/>
    </location>
</feature>
<evidence type="ECO:0000313" key="6">
    <source>
        <dbReference type="Proteomes" id="UP000295344"/>
    </source>
</evidence>
<dbReference type="SUPFAM" id="SSF52540">
    <property type="entry name" value="P-loop containing nucleoside triphosphate hydrolases"/>
    <property type="match status" value="1"/>
</dbReference>
<dbReference type="InterPro" id="IPR000792">
    <property type="entry name" value="Tscrpt_reg_LuxR_C"/>
</dbReference>
<dbReference type="InterPro" id="IPR036388">
    <property type="entry name" value="WH-like_DNA-bd_sf"/>
</dbReference>
<keyword evidence="1" id="KW-0805">Transcription regulation</keyword>
<dbReference type="InterPro" id="IPR059106">
    <property type="entry name" value="WHD_MalT"/>
</dbReference>
<keyword evidence="2" id="KW-0238">DNA-binding</keyword>
<dbReference type="PANTHER" id="PTHR44688">
    <property type="entry name" value="DNA-BINDING TRANSCRIPTIONAL ACTIVATOR DEVR_DOSR"/>
    <property type="match status" value="1"/>
</dbReference>
<reference evidence="5 6" key="1">
    <citation type="submission" date="2019-03" db="EMBL/GenBank/DDBJ databases">
        <title>Genomic Encyclopedia of Archaeal and Bacterial Type Strains, Phase II (KMG-II): from individual species to whole genera.</title>
        <authorList>
            <person name="Goeker M."/>
        </authorList>
    </citation>
    <scope>NUCLEOTIDE SEQUENCE [LARGE SCALE GENOMIC DNA]</scope>
    <source>
        <strain evidence="5 6">DSM 24782</strain>
    </source>
</reference>
<dbReference type="CDD" id="cd06170">
    <property type="entry name" value="LuxR_C_like"/>
    <property type="match status" value="1"/>
</dbReference>
<dbReference type="SUPFAM" id="SSF46894">
    <property type="entry name" value="C-terminal effector domain of the bipartite response regulators"/>
    <property type="match status" value="1"/>
</dbReference>
<dbReference type="RefSeq" id="WP_133763805.1">
    <property type="nucleotide sequence ID" value="NZ_BAAARP010000001.1"/>
</dbReference>
<evidence type="ECO:0000256" key="1">
    <source>
        <dbReference type="ARBA" id="ARBA00023015"/>
    </source>
</evidence>
<dbReference type="Proteomes" id="UP000295344">
    <property type="component" value="Unassembled WGS sequence"/>
</dbReference>
<comment type="caution">
    <text evidence="5">The sequence shown here is derived from an EMBL/GenBank/DDBJ whole genome shotgun (WGS) entry which is preliminary data.</text>
</comment>
<dbReference type="PANTHER" id="PTHR44688:SF16">
    <property type="entry name" value="DNA-BINDING TRANSCRIPTIONAL ACTIVATOR DEVR_DOSR"/>
    <property type="match status" value="1"/>
</dbReference>
<evidence type="ECO:0000313" key="5">
    <source>
        <dbReference type="EMBL" id="TDS79533.1"/>
    </source>
</evidence>
<keyword evidence="3" id="KW-0804">Transcription</keyword>
<evidence type="ECO:0000256" key="2">
    <source>
        <dbReference type="ARBA" id="ARBA00023125"/>
    </source>
</evidence>
<dbReference type="Gene3D" id="1.10.10.10">
    <property type="entry name" value="Winged helix-like DNA-binding domain superfamily/Winged helix DNA-binding domain"/>
    <property type="match status" value="1"/>
</dbReference>
<organism evidence="5 6">
    <name type="scientific">Amnibacterium kyonggiense</name>
    <dbReference type="NCBI Taxonomy" id="595671"/>
    <lineage>
        <taxon>Bacteria</taxon>
        <taxon>Bacillati</taxon>
        <taxon>Actinomycetota</taxon>
        <taxon>Actinomycetes</taxon>
        <taxon>Micrococcales</taxon>
        <taxon>Microbacteriaceae</taxon>
        <taxon>Amnibacterium</taxon>
    </lineage>
</organism>
<dbReference type="InterPro" id="IPR027417">
    <property type="entry name" value="P-loop_NTPase"/>
</dbReference>
<evidence type="ECO:0000256" key="3">
    <source>
        <dbReference type="ARBA" id="ARBA00023163"/>
    </source>
</evidence>
<protein>
    <submittedName>
        <fullName evidence="5">LuxR family maltose regulon positive regulatory protein</fullName>
    </submittedName>
</protein>
<evidence type="ECO:0000259" key="4">
    <source>
        <dbReference type="PROSITE" id="PS50043"/>
    </source>
</evidence>
<dbReference type="GO" id="GO:0003677">
    <property type="term" value="F:DNA binding"/>
    <property type="evidence" value="ECO:0007669"/>
    <property type="project" value="UniProtKB-KW"/>
</dbReference>
<dbReference type="Pfam" id="PF00196">
    <property type="entry name" value="GerE"/>
    <property type="match status" value="1"/>
</dbReference>